<accession>A0A086T9R9</accession>
<organism evidence="1 2">
    <name type="scientific">Hapsidospora chrysogenum (strain ATCC 11550 / CBS 779.69 / DSM 880 / IAM 14645 / JCM 23072 / IMI 49137)</name>
    <name type="common">Acremonium chrysogenum</name>
    <dbReference type="NCBI Taxonomy" id="857340"/>
    <lineage>
        <taxon>Eukaryota</taxon>
        <taxon>Fungi</taxon>
        <taxon>Dikarya</taxon>
        <taxon>Ascomycota</taxon>
        <taxon>Pezizomycotina</taxon>
        <taxon>Sordariomycetes</taxon>
        <taxon>Hypocreomycetidae</taxon>
        <taxon>Hypocreales</taxon>
        <taxon>Bionectriaceae</taxon>
        <taxon>Hapsidospora</taxon>
    </lineage>
</organism>
<reference evidence="2" key="1">
    <citation type="journal article" date="2014" name="Genome Announc.">
        <title>Genome sequence and annotation of Acremonium chrysogenum, producer of the beta-lactam antibiotic cephalosporin C.</title>
        <authorList>
            <person name="Terfehr D."/>
            <person name="Dahlmann T.A."/>
            <person name="Specht T."/>
            <person name="Zadra I."/>
            <person name="Kuernsteiner H."/>
            <person name="Kueck U."/>
        </authorList>
    </citation>
    <scope>NUCLEOTIDE SEQUENCE [LARGE SCALE GENOMIC DNA]</scope>
    <source>
        <strain evidence="2">ATCC 11550 / CBS 779.69 / DSM 880 / IAM 14645 / JCM 23072 / IMI 49137</strain>
    </source>
</reference>
<dbReference type="HOGENOM" id="CLU_2454176_0_0_1"/>
<evidence type="ECO:0000313" key="2">
    <source>
        <dbReference type="Proteomes" id="UP000029964"/>
    </source>
</evidence>
<proteinExistence type="predicted"/>
<dbReference type="Proteomes" id="UP000029964">
    <property type="component" value="Unassembled WGS sequence"/>
</dbReference>
<comment type="caution">
    <text evidence="1">The sequence shown here is derived from an EMBL/GenBank/DDBJ whole genome shotgun (WGS) entry which is preliminary data.</text>
</comment>
<name>A0A086T9R9_HAPC1</name>
<gene>
    <name evidence="1" type="ORF">ACRE_030630</name>
</gene>
<protein>
    <submittedName>
        <fullName evidence="1">Uncharacterized protein</fullName>
    </submittedName>
</protein>
<dbReference type="AlphaFoldDB" id="A0A086T9R9"/>
<dbReference type="EMBL" id="JPKY01000023">
    <property type="protein sequence ID" value="KFH46101.1"/>
    <property type="molecule type" value="Genomic_DNA"/>
</dbReference>
<sequence length="89" mass="9903">MVTGTFGADKCLKSHRQELPQAHDRRFQKVVRGPGPAITHNVQAPSLAFREVFGLDSGPMHFEGWRMHLRTNNTGRIINNHHHIAGAAA</sequence>
<evidence type="ECO:0000313" key="1">
    <source>
        <dbReference type="EMBL" id="KFH46101.1"/>
    </source>
</evidence>
<keyword evidence="2" id="KW-1185">Reference proteome</keyword>